<evidence type="ECO:0000256" key="1">
    <source>
        <dbReference type="SAM" id="MobiDB-lite"/>
    </source>
</evidence>
<dbReference type="InterPro" id="IPR013087">
    <property type="entry name" value="Znf_C2H2_type"/>
</dbReference>
<gene>
    <name evidence="3" type="ORF">CLEP1334_LOCUS6873</name>
</gene>
<name>A0A7S0IUB5_9EUKA</name>
<protein>
    <recommendedName>
        <fullName evidence="2">C2H2-type domain-containing protein</fullName>
    </recommendedName>
</protein>
<reference evidence="3" key="1">
    <citation type="submission" date="2021-01" db="EMBL/GenBank/DDBJ databases">
        <authorList>
            <person name="Corre E."/>
            <person name="Pelletier E."/>
            <person name="Niang G."/>
            <person name="Scheremetjew M."/>
            <person name="Finn R."/>
            <person name="Kale V."/>
            <person name="Holt S."/>
            <person name="Cochrane G."/>
            <person name="Meng A."/>
            <person name="Brown T."/>
            <person name="Cohen L."/>
        </authorList>
    </citation>
    <scope>NUCLEOTIDE SEQUENCE</scope>
    <source>
        <strain evidence="3">RCC1130</strain>
    </source>
</reference>
<accession>A0A7S0IUB5</accession>
<feature type="region of interest" description="Disordered" evidence="1">
    <location>
        <begin position="55"/>
        <end position="78"/>
    </location>
</feature>
<dbReference type="EMBL" id="HBER01013785">
    <property type="protein sequence ID" value="CAD8531621.1"/>
    <property type="molecule type" value="Transcribed_RNA"/>
</dbReference>
<feature type="compositionally biased region" description="Low complexity" evidence="1">
    <location>
        <begin position="61"/>
        <end position="78"/>
    </location>
</feature>
<dbReference type="AlphaFoldDB" id="A0A7S0IUB5"/>
<dbReference type="PROSITE" id="PS00028">
    <property type="entry name" value="ZINC_FINGER_C2H2_1"/>
    <property type="match status" value="1"/>
</dbReference>
<sequence>MPTMPNMTAIIPPHARAKRARRGAEQEAQLYAQQPHVLAEHGVKNHATPADIAKRARHVSSELSTSSDLSTTSGPSSVSSMVLGREVCTLKERHARLSSSGAFEGLSFLNGEWRRSFHNPDVDSKPHFVKQHSNDDSIGMLHLYYNWPASAWQIATQLLAPADKVLGQAISDAEHPNTITKSSWFLLGPFCLLMACPDFDLTVDGPNTIEQPFLIEELGLDFFIRQQPRKLVIWFECPRSGKVYHSGAKKAGTHKAGNRYCPMCHRCFSANNFKSQHLKSHVRALGSAMASSPSSGPASPSSGPVSLDAIDDASFDAKPSLFALEEGLSPFDSLTPKFPLAVGEPVLIGEAVTAPASPAEAHSQQSQPPSLLYNISFDPIQEVLHTFPNML</sequence>
<evidence type="ECO:0000313" key="3">
    <source>
        <dbReference type="EMBL" id="CAD8531621.1"/>
    </source>
</evidence>
<evidence type="ECO:0000259" key="2">
    <source>
        <dbReference type="PROSITE" id="PS00028"/>
    </source>
</evidence>
<feature type="region of interest" description="Disordered" evidence="1">
    <location>
        <begin position="1"/>
        <end position="27"/>
    </location>
</feature>
<feature type="domain" description="C2H2-type" evidence="2">
    <location>
        <begin position="261"/>
        <end position="281"/>
    </location>
</feature>
<proteinExistence type="predicted"/>
<organism evidence="3">
    <name type="scientific">Calcidiscus leptoporus</name>
    <dbReference type="NCBI Taxonomy" id="127549"/>
    <lineage>
        <taxon>Eukaryota</taxon>
        <taxon>Haptista</taxon>
        <taxon>Haptophyta</taxon>
        <taxon>Prymnesiophyceae</taxon>
        <taxon>Coccolithales</taxon>
        <taxon>Calcidiscaceae</taxon>
        <taxon>Calcidiscus</taxon>
    </lineage>
</organism>